<reference evidence="2" key="1">
    <citation type="journal article" date="2023" name="PeerJ">
        <title>Selection and evaluation of lactic acid bacteria from chicken feces in Thailand as potential probiotics.</title>
        <authorList>
            <person name="Khurajog B."/>
            <person name="Disastra Y."/>
            <person name="Lawwyne L.D."/>
            <person name="Sirichokchatchawan W."/>
            <person name="Niyomtham W."/>
            <person name="Yindee J."/>
            <person name="Hampson D.J."/>
            <person name="Prapasarakul N."/>
        </authorList>
    </citation>
    <scope>NUCLEOTIDE SEQUENCE</scope>
    <source>
        <strain evidence="2">BF9</strain>
    </source>
</reference>
<name>A0AAW8YFY8_PEDAC</name>
<dbReference type="Proteomes" id="UP001280897">
    <property type="component" value="Unassembled WGS sequence"/>
</dbReference>
<proteinExistence type="predicted"/>
<sequence>MEVETPKLFLRIFPSLKNITLVFPTLFCLEVFAVGRRDMLHVFQSPLFPINQNKAPTAFHAIGALAFNGFITMLYSQNVLQPSRLCGQPN</sequence>
<evidence type="ECO:0000313" key="3">
    <source>
        <dbReference type="Proteomes" id="UP001280897"/>
    </source>
</evidence>
<protein>
    <submittedName>
        <fullName evidence="2">Uncharacterized protein</fullName>
    </submittedName>
</protein>
<keyword evidence="1" id="KW-1133">Transmembrane helix</keyword>
<evidence type="ECO:0000256" key="1">
    <source>
        <dbReference type="SAM" id="Phobius"/>
    </source>
</evidence>
<dbReference type="AlphaFoldDB" id="A0AAW8YFY8"/>
<feature type="transmembrane region" description="Helical" evidence="1">
    <location>
        <begin position="57"/>
        <end position="75"/>
    </location>
</feature>
<organism evidence="2 3">
    <name type="scientific">Pediococcus acidilactici</name>
    <dbReference type="NCBI Taxonomy" id="1254"/>
    <lineage>
        <taxon>Bacteria</taxon>
        <taxon>Bacillati</taxon>
        <taxon>Bacillota</taxon>
        <taxon>Bacilli</taxon>
        <taxon>Lactobacillales</taxon>
        <taxon>Lactobacillaceae</taxon>
        <taxon>Pediococcus</taxon>
        <taxon>Pediococcus acidilactici group</taxon>
    </lineage>
</organism>
<comment type="caution">
    <text evidence="2">The sequence shown here is derived from an EMBL/GenBank/DDBJ whole genome shotgun (WGS) entry which is preliminary data.</text>
</comment>
<evidence type="ECO:0000313" key="2">
    <source>
        <dbReference type="EMBL" id="MDV2620761.1"/>
    </source>
</evidence>
<keyword evidence="1" id="KW-0812">Transmembrane</keyword>
<gene>
    <name evidence="2" type="ORF">R0G89_03315</name>
</gene>
<dbReference type="EMBL" id="JAWJAV010000002">
    <property type="protein sequence ID" value="MDV2620761.1"/>
    <property type="molecule type" value="Genomic_DNA"/>
</dbReference>
<keyword evidence="1" id="KW-0472">Membrane</keyword>
<reference evidence="2" key="2">
    <citation type="submission" date="2023-10" db="EMBL/GenBank/DDBJ databases">
        <authorList>
            <person name="Khurajog B."/>
        </authorList>
    </citation>
    <scope>NUCLEOTIDE SEQUENCE</scope>
    <source>
        <strain evidence="2">BF9</strain>
    </source>
</reference>
<dbReference type="RefSeq" id="WP_159207389.1">
    <property type="nucleotide sequence ID" value="NZ_JAWJAV010000002.1"/>
</dbReference>
<accession>A0AAW8YFY8</accession>